<dbReference type="SUPFAM" id="SSF102522">
    <property type="entry name" value="Bacterial fluorinating enzyme, N-terminal domain"/>
    <property type="match status" value="1"/>
</dbReference>
<proteinExistence type="inferred from homology"/>
<gene>
    <name evidence="5" type="ORF">LQ318_12490</name>
</gene>
<comment type="caution">
    <text evidence="5">The sequence shown here is derived from an EMBL/GenBank/DDBJ whole genome shotgun (WGS) entry which is preliminary data.</text>
</comment>
<dbReference type="Pfam" id="PF20257">
    <property type="entry name" value="SAM_HAT_C"/>
    <property type="match status" value="1"/>
</dbReference>
<name>A0ABT3Q0R4_9BACT</name>
<evidence type="ECO:0000259" key="4">
    <source>
        <dbReference type="Pfam" id="PF20257"/>
    </source>
</evidence>
<evidence type="ECO:0000313" key="6">
    <source>
        <dbReference type="Proteomes" id="UP001207337"/>
    </source>
</evidence>
<evidence type="ECO:0000256" key="1">
    <source>
        <dbReference type="ARBA" id="ARBA00022691"/>
    </source>
</evidence>
<dbReference type="RefSeq" id="WP_265790601.1">
    <property type="nucleotide sequence ID" value="NZ_BAABRS010000003.1"/>
</dbReference>
<dbReference type="PANTHER" id="PTHR35092:SF1">
    <property type="entry name" value="CHLORINASE MJ1651"/>
    <property type="match status" value="1"/>
</dbReference>
<feature type="domain" description="S-adenosyl-l-methionine hydroxide adenosyltransferase C-terminal" evidence="4">
    <location>
        <begin position="172"/>
        <end position="256"/>
    </location>
</feature>
<evidence type="ECO:0000313" key="5">
    <source>
        <dbReference type="EMBL" id="MCW9713722.1"/>
    </source>
</evidence>
<dbReference type="EMBL" id="JAJNDC010000003">
    <property type="protein sequence ID" value="MCW9713722.1"/>
    <property type="molecule type" value="Genomic_DNA"/>
</dbReference>
<dbReference type="Gene3D" id="3.40.50.10790">
    <property type="entry name" value="S-adenosyl-l-methionine hydroxide adenosyltransferase, N-terminal"/>
    <property type="match status" value="1"/>
</dbReference>
<keyword evidence="1" id="KW-0949">S-adenosyl-L-methionine</keyword>
<dbReference type="SUPFAM" id="SSF101852">
    <property type="entry name" value="Bacterial fluorinating enzyme, C-terminal domain"/>
    <property type="match status" value="1"/>
</dbReference>
<protein>
    <submittedName>
        <fullName evidence="5">SAM-dependent chlorinase/fluorinase</fullName>
    </submittedName>
</protein>
<dbReference type="InterPro" id="IPR002747">
    <property type="entry name" value="SAM_OH_AdoTrfase"/>
</dbReference>
<sequence length="262" mass="28428">MRNVITLTTDFGLQDYYVSAMKAVMLGIAPEARLVDVSHDIPSQDIMAGSWVLKNSAMLFPSGTVHTVVIDPGVGTDRNAVALKIEDQYFVGPDNGIFSLLTTDRSYSAVKLNKKEYLRESRSNTFHGRDVFAPAAAHLSRGVTLEELGEPLDELISYRWMQPIADKDGLEGTIIHIDKFGNLVTNISADLIDEVLAGKDVKIYVGNVILNEINTTFGAVTEGEPVAYIGSAGMLEVGINKGDAQKMLGVQKGAQISIILQK</sequence>
<dbReference type="InterPro" id="IPR023227">
    <property type="entry name" value="SAM_OH_AdoTrfase_C_sf"/>
</dbReference>
<dbReference type="InterPro" id="IPR023228">
    <property type="entry name" value="SAM_OH_AdoTrfase_N_sf"/>
</dbReference>
<dbReference type="Proteomes" id="UP001207337">
    <property type="component" value="Unassembled WGS sequence"/>
</dbReference>
<dbReference type="InterPro" id="IPR046470">
    <property type="entry name" value="SAM_HAT_C"/>
</dbReference>
<evidence type="ECO:0000259" key="3">
    <source>
        <dbReference type="Pfam" id="PF01887"/>
    </source>
</evidence>
<organism evidence="5 6">
    <name type="scientific">Fodinibius salicampi</name>
    <dbReference type="NCBI Taxonomy" id="1920655"/>
    <lineage>
        <taxon>Bacteria</taxon>
        <taxon>Pseudomonadati</taxon>
        <taxon>Balneolota</taxon>
        <taxon>Balneolia</taxon>
        <taxon>Balneolales</taxon>
        <taxon>Balneolaceae</taxon>
        <taxon>Fodinibius</taxon>
    </lineage>
</organism>
<comment type="similarity">
    <text evidence="2">Belongs to the SAM hydrolase / SAM-dependent halogenase family.</text>
</comment>
<keyword evidence="6" id="KW-1185">Reference proteome</keyword>
<dbReference type="InterPro" id="IPR046469">
    <property type="entry name" value="SAM_HAT_N"/>
</dbReference>
<dbReference type="Gene3D" id="2.40.30.90">
    <property type="entry name" value="Bacterial fluorinating enzyme like"/>
    <property type="match status" value="1"/>
</dbReference>
<feature type="domain" description="S-adenosyl-l-methionine hydroxide adenosyltransferase N-terminal" evidence="3">
    <location>
        <begin position="5"/>
        <end position="149"/>
    </location>
</feature>
<dbReference type="PANTHER" id="PTHR35092">
    <property type="entry name" value="CHLORINASE MJ1651"/>
    <property type="match status" value="1"/>
</dbReference>
<evidence type="ECO:0000256" key="2">
    <source>
        <dbReference type="ARBA" id="ARBA00024035"/>
    </source>
</evidence>
<dbReference type="Pfam" id="PF01887">
    <property type="entry name" value="SAM_HAT_N"/>
    <property type="match status" value="1"/>
</dbReference>
<dbReference type="PIRSF" id="PIRSF006779">
    <property type="entry name" value="UCP006779"/>
    <property type="match status" value="1"/>
</dbReference>
<reference evidence="5 6" key="1">
    <citation type="submission" date="2021-11" db="EMBL/GenBank/DDBJ databases">
        <title>Aliifidinibius sp. nov., a new bacterium isolated from saline soil.</title>
        <authorList>
            <person name="Galisteo C."/>
            <person name="De La Haba R."/>
            <person name="Sanchez-Porro C."/>
            <person name="Ventosa A."/>
        </authorList>
    </citation>
    <scope>NUCLEOTIDE SEQUENCE [LARGE SCALE GENOMIC DNA]</scope>
    <source>
        <strain evidence="5 6">KACC 190600</strain>
    </source>
</reference>
<accession>A0ABT3Q0R4</accession>